<evidence type="ECO:0000313" key="3">
    <source>
        <dbReference type="Proteomes" id="UP000887577"/>
    </source>
</evidence>
<dbReference type="InterPro" id="IPR014756">
    <property type="entry name" value="Ig_E-set"/>
</dbReference>
<dbReference type="PANTHER" id="PTHR11188">
    <property type="entry name" value="ARRESTIN DOMAIN CONTAINING PROTEIN"/>
    <property type="match status" value="1"/>
</dbReference>
<dbReference type="Pfam" id="PF02752">
    <property type="entry name" value="Arrestin_C"/>
    <property type="match status" value="1"/>
</dbReference>
<dbReference type="InterPro" id="IPR050357">
    <property type="entry name" value="Arrestin_domain-protein"/>
</dbReference>
<comment type="similarity">
    <text evidence="1">Belongs to the arrestin family.</text>
</comment>
<reference evidence="4" key="1">
    <citation type="submission" date="2022-11" db="UniProtKB">
        <authorList>
            <consortium name="WormBaseParasite"/>
        </authorList>
    </citation>
    <scope>IDENTIFICATION</scope>
</reference>
<proteinExistence type="inferred from homology"/>
<dbReference type="InterPro" id="IPR011022">
    <property type="entry name" value="Arrestin_C-like"/>
</dbReference>
<evidence type="ECO:0000313" key="4">
    <source>
        <dbReference type="WBParaSite" id="PSU_v2.g8251.t1"/>
    </source>
</evidence>
<name>A0A914Z7E8_9BILA</name>
<dbReference type="WBParaSite" id="PSU_v2.g8251.t1">
    <property type="protein sequence ID" value="PSU_v2.g8251.t1"/>
    <property type="gene ID" value="PSU_v2.g8251"/>
</dbReference>
<dbReference type="SUPFAM" id="SSF81296">
    <property type="entry name" value="E set domains"/>
    <property type="match status" value="2"/>
</dbReference>
<dbReference type="InterPro" id="IPR011021">
    <property type="entry name" value="Arrestin-like_N"/>
</dbReference>
<dbReference type="PANTHER" id="PTHR11188:SF176">
    <property type="entry name" value="ARRESTIN DOMAIN-CONTAINING PROTEIN 1"/>
    <property type="match status" value="1"/>
</dbReference>
<feature type="domain" description="Arrestin C-terminal-like" evidence="2">
    <location>
        <begin position="159"/>
        <end position="302"/>
    </location>
</feature>
<dbReference type="Gene3D" id="2.60.40.640">
    <property type="match status" value="2"/>
</dbReference>
<sequence>MQVFSILLDSDSNAYFGNTIVNSCVILRSNKEIKVRSIAVSIRGKAEASWVQNRGKRHDKYQTFLLYIKEDFTLWKCPDTSNKLPPGEYQFPFQFFIPHDAPPNIYSDYGNIRYWIDANLDIPWGFDKSVKLEFSVCPFVDLNAESRFAIPVMKHVQTTSNPLKNVTIKIPKMGYVYGESIPLYVEIGSNLISSITYVEMGIQRIWEFTAECLEPYIFTPTEPMTKIASKKYPLHRISSFPIEKNYSVTLFHSLCLPPLPPSYDYCGFIKVYYSVFVKLHTKAKFSSGPTVCLPIVIGTIPLKEMLTEVGPCVIGDDDYIHPPIPTSITSEFNFENVQFWEEKSLTDSEADDIYVWQPKSVFS</sequence>
<dbReference type="InterPro" id="IPR014752">
    <property type="entry name" value="Arrestin-like_C"/>
</dbReference>
<dbReference type="GO" id="GO:0005737">
    <property type="term" value="C:cytoplasm"/>
    <property type="evidence" value="ECO:0007669"/>
    <property type="project" value="TreeGrafter"/>
</dbReference>
<dbReference type="Proteomes" id="UP000887577">
    <property type="component" value="Unplaced"/>
</dbReference>
<organism evidence="3 4">
    <name type="scientific">Panagrolaimus superbus</name>
    <dbReference type="NCBI Taxonomy" id="310955"/>
    <lineage>
        <taxon>Eukaryota</taxon>
        <taxon>Metazoa</taxon>
        <taxon>Ecdysozoa</taxon>
        <taxon>Nematoda</taxon>
        <taxon>Chromadorea</taxon>
        <taxon>Rhabditida</taxon>
        <taxon>Tylenchina</taxon>
        <taxon>Panagrolaimomorpha</taxon>
        <taxon>Panagrolaimoidea</taxon>
        <taxon>Panagrolaimidae</taxon>
        <taxon>Panagrolaimus</taxon>
    </lineage>
</organism>
<keyword evidence="3" id="KW-1185">Reference proteome</keyword>
<protein>
    <submittedName>
        <fullName evidence="4">Arrestin C-terminal-like domain-containing protein</fullName>
    </submittedName>
</protein>
<evidence type="ECO:0000259" key="2">
    <source>
        <dbReference type="SMART" id="SM01017"/>
    </source>
</evidence>
<dbReference type="GO" id="GO:0015031">
    <property type="term" value="P:protein transport"/>
    <property type="evidence" value="ECO:0007669"/>
    <property type="project" value="TreeGrafter"/>
</dbReference>
<accession>A0A914Z7E8</accession>
<evidence type="ECO:0000256" key="1">
    <source>
        <dbReference type="ARBA" id="ARBA00005298"/>
    </source>
</evidence>
<dbReference type="SMART" id="SM01017">
    <property type="entry name" value="Arrestin_C"/>
    <property type="match status" value="1"/>
</dbReference>
<dbReference type="Pfam" id="PF00339">
    <property type="entry name" value="Arrestin_N"/>
    <property type="match status" value="1"/>
</dbReference>
<dbReference type="AlphaFoldDB" id="A0A914Z7E8"/>